<evidence type="ECO:0000313" key="2">
    <source>
        <dbReference type="EMBL" id="TKW48174.1"/>
    </source>
</evidence>
<dbReference type="Proteomes" id="UP000310108">
    <property type="component" value="Unassembled WGS sequence"/>
</dbReference>
<dbReference type="AlphaFoldDB" id="A0A4U6WZJ2"/>
<dbReference type="EMBL" id="PJEX01001584">
    <property type="protein sequence ID" value="TKW48174.1"/>
    <property type="molecule type" value="Genomic_DNA"/>
</dbReference>
<organism evidence="2 3">
    <name type="scientific">Colletotrichum tanaceti</name>
    <dbReference type="NCBI Taxonomy" id="1306861"/>
    <lineage>
        <taxon>Eukaryota</taxon>
        <taxon>Fungi</taxon>
        <taxon>Dikarya</taxon>
        <taxon>Ascomycota</taxon>
        <taxon>Pezizomycotina</taxon>
        <taxon>Sordariomycetes</taxon>
        <taxon>Hypocreomycetidae</taxon>
        <taxon>Glomerellales</taxon>
        <taxon>Glomerellaceae</taxon>
        <taxon>Colletotrichum</taxon>
        <taxon>Colletotrichum destructivum species complex</taxon>
    </lineage>
</organism>
<reference evidence="2 3" key="1">
    <citation type="journal article" date="2019" name="PLoS ONE">
        <title>Comparative genome analysis indicates high evolutionary potential of pathogenicity genes in Colletotrichum tanaceti.</title>
        <authorList>
            <person name="Lelwala R.V."/>
            <person name="Korhonen P.K."/>
            <person name="Young N.D."/>
            <person name="Scott J.B."/>
            <person name="Ades P.A."/>
            <person name="Gasser R.B."/>
            <person name="Taylor P.W.J."/>
        </authorList>
    </citation>
    <scope>NUCLEOTIDE SEQUENCE [LARGE SCALE GENOMIC DNA]</scope>
    <source>
        <strain evidence="2">BRIP57314</strain>
    </source>
</reference>
<evidence type="ECO:0000256" key="1">
    <source>
        <dbReference type="SAM" id="MobiDB-lite"/>
    </source>
</evidence>
<evidence type="ECO:0000313" key="3">
    <source>
        <dbReference type="Proteomes" id="UP000310108"/>
    </source>
</evidence>
<keyword evidence="3" id="KW-1185">Reference proteome</keyword>
<feature type="region of interest" description="Disordered" evidence="1">
    <location>
        <begin position="1"/>
        <end position="22"/>
    </location>
</feature>
<protein>
    <submittedName>
        <fullName evidence="2">Uncharacterized protein</fullName>
    </submittedName>
</protein>
<comment type="caution">
    <text evidence="2">The sequence shown here is derived from an EMBL/GenBank/DDBJ whole genome shotgun (WGS) entry which is preliminary data.</text>
</comment>
<name>A0A4U6WZJ2_9PEZI</name>
<gene>
    <name evidence="2" type="ORF">CTA1_12947</name>
</gene>
<feature type="region of interest" description="Disordered" evidence="1">
    <location>
        <begin position="101"/>
        <end position="123"/>
    </location>
</feature>
<accession>A0A4U6WZJ2</accession>
<proteinExistence type="predicted"/>
<sequence>MALGTAASPANKPSAACQTPGQTSSILAPFLKTTNAPVTRGGTATGMSIRANTGYRTHTAVSTNRPFAVLLNSTSAIGLARAHVTTTSAHRTRLSLPWMSTATQSPNVPRDSTDERRSCAVRHPTSSTRSSAFLWTSSSRLSRLPPMFPTMT</sequence>